<sequence length="441" mass="47217">MNEFDPEPEYQEVSIAPPKQKKTFWQRLGGGALSISVLIHVIFLVAGAFWVFRIITPPEKTVDFMPPAGGGGSPDSAAETKARQVMTQPNMARIAAIGAETSFSLPEPDPSSQMASLGSLSGGSLSKGMGGSGTGGGMGSGHGKGIGSGMGPGLGGGGSGNPFGMVEATESALIGTFYDLKQTSDKQPTNMTDDEMRLKVREIVDKGFKDKEFKDYYKASQKLYQTKLHMPFMSAEAAPAAFNCEKEVQPRRWIVVYRGTVKAPKSGKFRFVGAGDDLLVVRFNNRTVFDYGYTLGCTGTHMFGRAAEVDGTQENEELAKDIRKMGPMRVPIQFYKYETSPNYNDNIGGFAVGPEITVRAGASYPVEILIGEIPGGYFGVSLLMEEIGEKYEKAATGAPILPLFRLDESLPDPNLQGPAPRYATSGPVWKQSGSSGLVPGI</sequence>
<evidence type="ECO:0000313" key="4">
    <source>
        <dbReference type="EMBL" id="MCW1912212.1"/>
    </source>
</evidence>
<keyword evidence="2" id="KW-0812">Transmembrane</keyword>
<keyword evidence="2" id="KW-0472">Membrane</keyword>
<reference evidence="4" key="1">
    <citation type="submission" date="2022-10" db="EMBL/GenBank/DDBJ databases">
        <title>Luteolibacter sp. GHJ8, whole genome shotgun sequencing project.</title>
        <authorList>
            <person name="Zhao G."/>
            <person name="Shen L."/>
        </authorList>
    </citation>
    <scope>NUCLEOTIDE SEQUENCE</scope>
    <source>
        <strain evidence="4">GHJ8</strain>
    </source>
</reference>
<keyword evidence="2" id="KW-1133">Transmembrane helix</keyword>
<feature type="region of interest" description="Disordered" evidence="1">
    <location>
        <begin position="415"/>
        <end position="441"/>
    </location>
</feature>
<dbReference type="RefSeq" id="WP_264510406.1">
    <property type="nucleotide sequence ID" value="NZ_JAPDDR010000001.1"/>
</dbReference>
<name>A0ABT3FXP9_9BACT</name>
<feature type="compositionally biased region" description="Gly residues" evidence="1">
    <location>
        <begin position="128"/>
        <end position="160"/>
    </location>
</feature>
<accession>A0ABT3FXP9</accession>
<gene>
    <name evidence="4" type="ORF">OJ996_01420</name>
</gene>
<protein>
    <recommendedName>
        <fullName evidence="3">PA14 domain-containing protein</fullName>
    </recommendedName>
</protein>
<keyword evidence="5" id="KW-1185">Reference proteome</keyword>
<feature type="region of interest" description="Disordered" evidence="1">
    <location>
        <begin position="102"/>
        <end position="160"/>
    </location>
</feature>
<dbReference type="Proteomes" id="UP001165653">
    <property type="component" value="Unassembled WGS sequence"/>
</dbReference>
<evidence type="ECO:0000256" key="1">
    <source>
        <dbReference type="SAM" id="MobiDB-lite"/>
    </source>
</evidence>
<evidence type="ECO:0000259" key="3">
    <source>
        <dbReference type="PROSITE" id="PS51820"/>
    </source>
</evidence>
<dbReference type="PROSITE" id="PS51820">
    <property type="entry name" value="PA14"/>
    <property type="match status" value="1"/>
</dbReference>
<evidence type="ECO:0000313" key="5">
    <source>
        <dbReference type="Proteomes" id="UP001165653"/>
    </source>
</evidence>
<evidence type="ECO:0000256" key="2">
    <source>
        <dbReference type="SAM" id="Phobius"/>
    </source>
</evidence>
<feature type="domain" description="PA14" evidence="3">
    <location>
        <begin position="208"/>
        <end position="398"/>
    </location>
</feature>
<organism evidence="4 5">
    <name type="scientific">Luteolibacter rhizosphaerae</name>
    <dbReference type="NCBI Taxonomy" id="2989719"/>
    <lineage>
        <taxon>Bacteria</taxon>
        <taxon>Pseudomonadati</taxon>
        <taxon>Verrucomicrobiota</taxon>
        <taxon>Verrucomicrobiia</taxon>
        <taxon>Verrucomicrobiales</taxon>
        <taxon>Verrucomicrobiaceae</taxon>
        <taxon>Luteolibacter</taxon>
    </lineage>
</organism>
<proteinExistence type="predicted"/>
<dbReference type="InterPro" id="IPR037524">
    <property type="entry name" value="PA14/GLEYA"/>
</dbReference>
<dbReference type="EMBL" id="JAPDDR010000001">
    <property type="protein sequence ID" value="MCW1912212.1"/>
    <property type="molecule type" value="Genomic_DNA"/>
</dbReference>
<comment type="caution">
    <text evidence="4">The sequence shown here is derived from an EMBL/GenBank/DDBJ whole genome shotgun (WGS) entry which is preliminary data.</text>
</comment>
<feature type="transmembrane region" description="Helical" evidence="2">
    <location>
        <begin position="28"/>
        <end position="52"/>
    </location>
</feature>
<feature type="compositionally biased region" description="Low complexity" evidence="1">
    <location>
        <begin position="111"/>
        <end position="127"/>
    </location>
</feature>